<sequence length="250" mass="28173">MKTSYKLVVAGIILVLISLVWYDYLLKRAYFSGKYKDPYNSFVDLKFKDFDTVDLVSSTAVNVKFVQGPFKVRIDSNFSQYTRIKQIGKKLRINAVFEDSYLSDPSTYTLVISCPHLSAINTDATYKANGKQVTDTIVRDDWRMRQVLIDGFKQDSLTINQDYGCTVILANDHLQTVNANIGKKDKSGSKLVILENNQIQKANLAILNASKLMLNNAQIGELNYHLADSAKLILTGKAQNLLKKSKSEQK</sequence>
<evidence type="ECO:0000313" key="2">
    <source>
        <dbReference type="Proteomes" id="UP000218263"/>
    </source>
</evidence>
<accession>A0A110B379</accession>
<name>A0A110B379_9SPHI</name>
<dbReference type="AlphaFoldDB" id="A0A110B379"/>
<gene>
    <name evidence="1" type="ORF">MgSA37_02503</name>
</gene>
<dbReference type="Proteomes" id="UP000218263">
    <property type="component" value="Chromosome"/>
</dbReference>
<organism evidence="1 2">
    <name type="scientific">Mucilaginibacter gotjawali</name>
    <dbReference type="NCBI Taxonomy" id="1550579"/>
    <lineage>
        <taxon>Bacteria</taxon>
        <taxon>Pseudomonadati</taxon>
        <taxon>Bacteroidota</taxon>
        <taxon>Sphingobacteriia</taxon>
        <taxon>Sphingobacteriales</taxon>
        <taxon>Sphingobacteriaceae</taxon>
        <taxon>Mucilaginibacter</taxon>
    </lineage>
</organism>
<dbReference type="Gene3D" id="2.160.20.120">
    <property type="match status" value="1"/>
</dbReference>
<protein>
    <submittedName>
        <fullName evidence="1">Uncharacterized protein</fullName>
    </submittedName>
</protein>
<dbReference type="EMBL" id="AP017313">
    <property type="protein sequence ID" value="BAU54328.1"/>
    <property type="molecule type" value="Genomic_DNA"/>
</dbReference>
<dbReference type="OrthoDB" id="850138at2"/>
<reference evidence="1 2" key="1">
    <citation type="submission" date="2015-12" db="EMBL/GenBank/DDBJ databases">
        <title>Genome sequence of Mucilaginibacter gotjawali.</title>
        <authorList>
            <person name="Lee J.S."/>
            <person name="Lee K.C."/>
            <person name="Kim K.K."/>
            <person name="Lee B.W."/>
        </authorList>
    </citation>
    <scope>NUCLEOTIDE SEQUENCE [LARGE SCALE GENOMIC DNA]</scope>
    <source>
        <strain evidence="1 2">SA3-7</strain>
    </source>
</reference>
<dbReference type="KEGG" id="mgot:MgSA37_02503"/>
<proteinExistence type="predicted"/>
<keyword evidence="2" id="KW-1185">Reference proteome</keyword>
<evidence type="ECO:0000313" key="1">
    <source>
        <dbReference type="EMBL" id="BAU54328.1"/>
    </source>
</evidence>
<dbReference type="RefSeq" id="WP_096352230.1">
    <property type="nucleotide sequence ID" value="NZ_AP017313.1"/>
</dbReference>